<dbReference type="EMBL" id="MG757156">
    <property type="protein sequence ID" value="AVD99728.1"/>
    <property type="molecule type" value="Genomic_DNA"/>
</dbReference>
<feature type="compositionally biased region" description="Basic and acidic residues" evidence="1">
    <location>
        <begin position="1"/>
        <end position="21"/>
    </location>
</feature>
<feature type="region of interest" description="Disordered" evidence="1">
    <location>
        <begin position="1"/>
        <end position="22"/>
    </location>
</feature>
<evidence type="ECO:0000256" key="1">
    <source>
        <dbReference type="SAM" id="MobiDB-lite"/>
    </source>
</evidence>
<evidence type="ECO:0000313" key="2">
    <source>
        <dbReference type="EMBL" id="AVD99728.1"/>
    </source>
</evidence>
<dbReference type="Proteomes" id="UP000240246">
    <property type="component" value="Segment"/>
</dbReference>
<name>A0A2L1IX31_9CAUD</name>
<reference evidence="3" key="1">
    <citation type="submission" date="2018-01" db="EMBL/GenBank/DDBJ databases">
        <authorList>
            <person name="Gaut B.S."/>
            <person name="Morton B.R."/>
            <person name="Clegg M.T."/>
            <person name="Duvall M.R."/>
        </authorList>
    </citation>
    <scope>NUCLEOTIDE SEQUENCE [LARGE SCALE GENOMIC DNA]</scope>
</reference>
<keyword evidence="3" id="KW-1185">Reference proteome</keyword>
<proteinExistence type="predicted"/>
<sequence>MKFAEARETFFKGTEEEKNARGEIATPRRVSPRIHSGSMDLKKEFKDAGFTNADLMQGTYNRESRRAARKPFGRNRLRHQLKTNPHWFKRHMIEVNMRKALEADRIARGLPSFDEAYERMQ</sequence>
<accession>A0A2L1IX31</accession>
<organism evidence="2 3">
    <name type="scientific">Mycobacterium phage Cuke</name>
    <dbReference type="NCBI Taxonomy" id="2079417"/>
    <lineage>
        <taxon>Viruses</taxon>
        <taxon>Duplodnaviria</taxon>
        <taxon>Heunggongvirae</taxon>
        <taxon>Uroviricota</taxon>
        <taxon>Caudoviricetes</taxon>
        <taxon>Cukevirus</taxon>
        <taxon>Cukevirus cuke</taxon>
    </lineage>
</organism>
<protein>
    <submittedName>
        <fullName evidence="2">Uncharacterized protein</fullName>
    </submittedName>
</protein>
<evidence type="ECO:0000313" key="3">
    <source>
        <dbReference type="Proteomes" id="UP000240246"/>
    </source>
</evidence>
<gene>
    <name evidence="2" type="ORF">SEA_CUKE_112</name>
</gene>